<accession>A0A0E9S683</accession>
<protein>
    <submittedName>
        <fullName evidence="1">Uncharacterized protein</fullName>
    </submittedName>
</protein>
<organism evidence="1">
    <name type="scientific">Anguilla anguilla</name>
    <name type="common">European freshwater eel</name>
    <name type="synonym">Muraena anguilla</name>
    <dbReference type="NCBI Taxonomy" id="7936"/>
    <lineage>
        <taxon>Eukaryota</taxon>
        <taxon>Metazoa</taxon>
        <taxon>Chordata</taxon>
        <taxon>Craniata</taxon>
        <taxon>Vertebrata</taxon>
        <taxon>Euteleostomi</taxon>
        <taxon>Actinopterygii</taxon>
        <taxon>Neopterygii</taxon>
        <taxon>Teleostei</taxon>
        <taxon>Anguilliformes</taxon>
        <taxon>Anguillidae</taxon>
        <taxon>Anguilla</taxon>
    </lineage>
</organism>
<evidence type="ECO:0000313" key="1">
    <source>
        <dbReference type="EMBL" id="JAH36048.1"/>
    </source>
</evidence>
<dbReference type="EMBL" id="GBXM01072529">
    <property type="protein sequence ID" value="JAH36048.1"/>
    <property type="molecule type" value="Transcribed_RNA"/>
</dbReference>
<name>A0A0E9S683_ANGAN</name>
<reference evidence="1" key="1">
    <citation type="submission" date="2014-11" db="EMBL/GenBank/DDBJ databases">
        <authorList>
            <person name="Amaro Gonzalez C."/>
        </authorList>
    </citation>
    <scope>NUCLEOTIDE SEQUENCE</scope>
</reference>
<proteinExistence type="predicted"/>
<dbReference type="AlphaFoldDB" id="A0A0E9S683"/>
<sequence length="97" mass="10953">MTACTDTVHSHWTRTRSNVLSRTIGPRTSQQSRELESRQAGSLHSLNEIELTFLIKLGRLLLAPQKEVVGLSHFCNIILSLHSLTYIQVGCRINVLR</sequence>
<reference evidence="1" key="2">
    <citation type="journal article" date="2015" name="Fish Shellfish Immunol.">
        <title>Early steps in the European eel (Anguilla anguilla)-Vibrio vulnificus interaction in the gills: Role of the RtxA13 toxin.</title>
        <authorList>
            <person name="Callol A."/>
            <person name="Pajuelo D."/>
            <person name="Ebbesson L."/>
            <person name="Teles M."/>
            <person name="MacKenzie S."/>
            <person name="Amaro C."/>
        </authorList>
    </citation>
    <scope>NUCLEOTIDE SEQUENCE</scope>
</reference>